<reference evidence="3" key="1">
    <citation type="submission" date="2016-10" db="EMBL/GenBank/DDBJ databases">
        <authorList>
            <person name="Varghese N."/>
            <person name="Submissions S."/>
        </authorList>
    </citation>
    <scope>NUCLEOTIDE SEQUENCE [LARGE SCALE GENOMIC DNA]</scope>
    <source>
        <strain evidence="3">UNC178MFTsu3.1</strain>
    </source>
</reference>
<protein>
    <submittedName>
        <fullName evidence="2">Uncharacterized protein</fullName>
    </submittedName>
</protein>
<proteinExistence type="predicted"/>
<dbReference type="AlphaFoldDB" id="A0A1I1YCE5"/>
<keyword evidence="3" id="KW-1185">Reference proteome</keyword>
<sequence>MANLDEIQERIKSMADVVNAFKSEAVQLRVIEALLGQLDGVPALDLASVEAGAGGAQGRRTGRRKGGGKRRSKAAQEESSHAPAASKAAKTAKKARSSGSPGGFAMVSQLLDDGFFRKAQTIGSITNHCSTSKGHHYKANEISPGLLRLIRNGTLKRAKNKDGQYEYTQA</sequence>
<gene>
    <name evidence="2" type="ORF">SAMN02799615_00575</name>
</gene>
<feature type="region of interest" description="Disordered" evidence="1">
    <location>
        <begin position="51"/>
        <end position="102"/>
    </location>
</feature>
<evidence type="ECO:0000313" key="2">
    <source>
        <dbReference type="EMBL" id="SFE17221.1"/>
    </source>
</evidence>
<evidence type="ECO:0000313" key="3">
    <source>
        <dbReference type="Proteomes" id="UP000199477"/>
    </source>
</evidence>
<dbReference type="EMBL" id="FONH01000001">
    <property type="protein sequence ID" value="SFE17221.1"/>
    <property type="molecule type" value="Genomic_DNA"/>
</dbReference>
<dbReference type="RefSeq" id="WP_026634573.1">
    <property type="nucleotide sequence ID" value="NZ_FONH01000001.1"/>
</dbReference>
<organism evidence="2 3">
    <name type="scientific">Dyella marensis</name>
    <dbReference type="NCBI Taxonomy" id="500610"/>
    <lineage>
        <taxon>Bacteria</taxon>
        <taxon>Pseudomonadati</taxon>
        <taxon>Pseudomonadota</taxon>
        <taxon>Gammaproteobacteria</taxon>
        <taxon>Lysobacterales</taxon>
        <taxon>Rhodanobacteraceae</taxon>
        <taxon>Dyella</taxon>
    </lineage>
</organism>
<feature type="compositionally biased region" description="Basic residues" evidence="1">
    <location>
        <begin position="60"/>
        <end position="73"/>
    </location>
</feature>
<name>A0A1I1YCE5_9GAMM</name>
<dbReference type="Proteomes" id="UP000199477">
    <property type="component" value="Unassembled WGS sequence"/>
</dbReference>
<evidence type="ECO:0000256" key="1">
    <source>
        <dbReference type="SAM" id="MobiDB-lite"/>
    </source>
</evidence>
<accession>A0A1I1YCE5</accession>